<dbReference type="InterPro" id="IPR010496">
    <property type="entry name" value="AL/BT2_dom"/>
</dbReference>
<protein>
    <recommendedName>
        <fullName evidence="2">3-keto-alpha-glucoside-1,2-lyase/3-keto-2-hydroxy-glucal hydratase domain-containing protein</fullName>
    </recommendedName>
</protein>
<dbReference type="OrthoDB" id="176168at2"/>
<proteinExistence type="predicted"/>
<evidence type="ECO:0000259" key="2">
    <source>
        <dbReference type="Pfam" id="PF06439"/>
    </source>
</evidence>
<name>A0A1H7MSY8_9SPHI</name>
<feature type="signal peptide" evidence="1">
    <location>
        <begin position="1"/>
        <end position="21"/>
    </location>
</feature>
<reference evidence="4" key="1">
    <citation type="submission" date="2016-10" db="EMBL/GenBank/DDBJ databases">
        <authorList>
            <person name="Varghese N."/>
            <person name="Submissions S."/>
        </authorList>
    </citation>
    <scope>NUCLEOTIDE SEQUENCE [LARGE SCALE GENOMIC DNA]</scope>
    <source>
        <strain evidence="4">Jip14</strain>
    </source>
</reference>
<dbReference type="RefSeq" id="WP_090605222.1">
    <property type="nucleotide sequence ID" value="NZ_FNZR01000003.1"/>
</dbReference>
<feature type="domain" description="3-keto-alpha-glucoside-1,2-lyase/3-keto-2-hydroxy-glucal hydratase" evidence="2">
    <location>
        <begin position="42"/>
        <end position="232"/>
    </location>
</feature>
<dbReference type="Gene3D" id="2.60.120.560">
    <property type="entry name" value="Exo-inulinase, domain 1"/>
    <property type="match status" value="1"/>
</dbReference>
<gene>
    <name evidence="3" type="ORF">SAMN05421740_103618</name>
</gene>
<keyword evidence="4" id="KW-1185">Reference proteome</keyword>
<dbReference type="STRING" id="332977.SAMN05421740_103618"/>
<sequence length="235" mass="26620">MKNIANFLVALFLLSITWNKAQSQEIPRRVTPAVGTKPPSDAIVLFDGRDFSQWESENSGNITWDLRRRTMVVKEGAGNIQTKAAFGDCQLHIEWRTPTKVEGEGQGRGNSGIFFQSRYELQVLDSYDNPTYSDGQAGSIYTQSPPWVNASRKPGEWQCYDVVFIAPRFNDEGLLESPARITVFHNGIVVQHDFEIKGSTYDRDAHYEVHGKAPLTLQDHGNPVSYRNIWIRTLE</sequence>
<organism evidence="3 4">
    <name type="scientific">Parapedobacter koreensis</name>
    <dbReference type="NCBI Taxonomy" id="332977"/>
    <lineage>
        <taxon>Bacteria</taxon>
        <taxon>Pseudomonadati</taxon>
        <taxon>Bacteroidota</taxon>
        <taxon>Sphingobacteriia</taxon>
        <taxon>Sphingobacteriales</taxon>
        <taxon>Sphingobacteriaceae</taxon>
        <taxon>Parapedobacter</taxon>
    </lineage>
</organism>
<evidence type="ECO:0000313" key="3">
    <source>
        <dbReference type="EMBL" id="SEL13785.1"/>
    </source>
</evidence>
<feature type="chain" id="PRO_5011576553" description="3-keto-alpha-glucoside-1,2-lyase/3-keto-2-hydroxy-glucal hydratase domain-containing protein" evidence="1">
    <location>
        <begin position="22"/>
        <end position="235"/>
    </location>
</feature>
<dbReference type="AlphaFoldDB" id="A0A1H7MSY8"/>
<dbReference type="Proteomes" id="UP000198916">
    <property type="component" value="Unassembled WGS sequence"/>
</dbReference>
<dbReference type="GO" id="GO:0016787">
    <property type="term" value="F:hydrolase activity"/>
    <property type="evidence" value="ECO:0007669"/>
    <property type="project" value="InterPro"/>
</dbReference>
<dbReference type="EMBL" id="FNZR01000003">
    <property type="protein sequence ID" value="SEL13785.1"/>
    <property type="molecule type" value="Genomic_DNA"/>
</dbReference>
<evidence type="ECO:0000256" key="1">
    <source>
        <dbReference type="SAM" id="SignalP"/>
    </source>
</evidence>
<accession>A0A1H7MSY8</accession>
<keyword evidence="1" id="KW-0732">Signal</keyword>
<dbReference type="Pfam" id="PF06439">
    <property type="entry name" value="3keto-disac_hyd"/>
    <property type="match status" value="1"/>
</dbReference>
<evidence type="ECO:0000313" key="4">
    <source>
        <dbReference type="Proteomes" id="UP000198916"/>
    </source>
</evidence>